<dbReference type="OrthoDB" id="9775594at2"/>
<evidence type="ECO:0000313" key="2">
    <source>
        <dbReference type="EMBL" id="ONG52471.1"/>
    </source>
</evidence>
<name>A0A1V2H1Q9_9PROT</name>
<feature type="non-terminal residue" evidence="2">
    <location>
        <position position="1"/>
    </location>
</feature>
<sequence>NGGLSIEALLAGAPELVIASLASLGPYGGDLPDRLTAMGIPVVVIDFFVDPMANTQRSMAILGQVMGREAEARKFGEFYGGGRQQIADRLQGVTQRPRVFVHAHAGGTPCCSSPGRGAYSTMVSFAGGHNIGADLLPTNTGDVSLEQVITADPWLYVATGGPYGSRGGIPLGPGIAPAAASEALAAVIRRSKLEVLPAVQAGRAHAIWHGFNDTPAHLVMLQALARWCHPDRCGDLDPAATMAQLNERFLAIPMQGAHWADLPSGGI</sequence>
<dbReference type="PANTHER" id="PTHR30535:SF34">
    <property type="entry name" value="MOLYBDATE-BINDING PROTEIN MOLA"/>
    <property type="match status" value="1"/>
</dbReference>
<dbReference type="AlphaFoldDB" id="A0A1V2H1Q9"/>
<gene>
    <name evidence="2" type="ORF">BKE38_14440</name>
</gene>
<dbReference type="InterPro" id="IPR002491">
    <property type="entry name" value="ABC_transptr_periplasmic_BD"/>
</dbReference>
<keyword evidence="3" id="KW-1185">Reference proteome</keyword>
<dbReference type="Pfam" id="PF01497">
    <property type="entry name" value="Peripla_BP_2"/>
    <property type="match status" value="1"/>
</dbReference>
<protein>
    <recommendedName>
        <fullName evidence="1">Fe/B12 periplasmic-binding domain-containing protein</fullName>
    </recommendedName>
</protein>
<dbReference type="Proteomes" id="UP000188879">
    <property type="component" value="Unassembled WGS sequence"/>
</dbReference>
<evidence type="ECO:0000313" key="3">
    <source>
        <dbReference type="Proteomes" id="UP000188879"/>
    </source>
</evidence>
<dbReference type="EMBL" id="MLCO01000139">
    <property type="protein sequence ID" value="ONG52471.1"/>
    <property type="molecule type" value="Genomic_DNA"/>
</dbReference>
<feature type="domain" description="Fe/B12 periplasmic-binding" evidence="1">
    <location>
        <begin position="1"/>
        <end position="232"/>
    </location>
</feature>
<accession>A0A1V2H1Q9</accession>
<proteinExistence type="predicted"/>
<dbReference type="InterPro" id="IPR050902">
    <property type="entry name" value="ABC_Transporter_SBP"/>
</dbReference>
<dbReference type="Gene3D" id="3.40.50.1980">
    <property type="entry name" value="Nitrogenase molybdenum iron protein domain"/>
    <property type="match status" value="2"/>
</dbReference>
<dbReference type="RefSeq" id="WP_076958047.1">
    <property type="nucleotide sequence ID" value="NZ_MLCO01000139.1"/>
</dbReference>
<reference evidence="2 3" key="1">
    <citation type="submission" date="2016-10" db="EMBL/GenBank/DDBJ databases">
        <title>Draft Genome sequence of Roseomonas sp. strain M3.</title>
        <authorList>
            <person name="Subhash Y."/>
            <person name="Lee S."/>
        </authorList>
    </citation>
    <scope>NUCLEOTIDE SEQUENCE [LARGE SCALE GENOMIC DNA]</scope>
    <source>
        <strain evidence="2 3">M3</strain>
    </source>
</reference>
<dbReference type="PROSITE" id="PS50983">
    <property type="entry name" value="FE_B12_PBP"/>
    <property type="match status" value="1"/>
</dbReference>
<dbReference type="PANTHER" id="PTHR30535">
    <property type="entry name" value="VITAMIN B12-BINDING PROTEIN"/>
    <property type="match status" value="1"/>
</dbReference>
<organism evidence="2 3">
    <name type="scientific">Teichococcus deserti</name>
    <dbReference type="NCBI Taxonomy" id="1817963"/>
    <lineage>
        <taxon>Bacteria</taxon>
        <taxon>Pseudomonadati</taxon>
        <taxon>Pseudomonadota</taxon>
        <taxon>Alphaproteobacteria</taxon>
        <taxon>Acetobacterales</taxon>
        <taxon>Roseomonadaceae</taxon>
        <taxon>Roseomonas</taxon>
    </lineage>
</organism>
<dbReference type="SUPFAM" id="SSF53807">
    <property type="entry name" value="Helical backbone' metal receptor"/>
    <property type="match status" value="1"/>
</dbReference>
<comment type="caution">
    <text evidence="2">The sequence shown here is derived from an EMBL/GenBank/DDBJ whole genome shotgun (WGS) entry which is preliminary data.</text>
</comment>
<evidence type="ECO:0000259" key="1">
    <source>
        <dbReference type="PROSITE" id="PS50983"/>
    </source>
</evidence>